<organism evidence="2 3">
    <name type="scientific">Zopfia rhizophila CBS 207.26</name>
    <dbReference type="NCBI Taxonomy" id="1314779"/>
    <lineage>
        <taxon>Eukaryota</taxon>
        <taxon>Fungi</taxon>
        <taxon>Dikarya</taxon>
        <taxon>Ascomycota</taxon>
        <taxon>Pezizomycotina</taxon>
        <taxon>Dothideomycetes</taxon>
        <taxon>Dothideomycetes incertae sedis</taxon>
        <taxon>Zopfiaceae</taxon>
        <taxon>Zopfia</taxon>
    </lineage>
</organism>
<dbReference type="AlphaFoldDB" id="A0A6A6D9P3"/>
<proteinExistence type="predicted"/>
<evidence type="ECO:0000256" key="1">
    <source>
        <dbReference type="SAM" id="Phobius"/>
    </source>
</evidence>
<keyword evidence="1" id="KW-1133">Transmembrane helix</keyword>
<name>A0A6A6D9P3_9PEZI</name>
<dbReference type="EMBL" id="ML994723">
    <property type="protein sequence ID" value="KAF2175825.1"/>
    <property type="molecule type" value="Genomic_DNA"/>
</dbReference>
<gene>
    <name evidence="2" type="ORF">K469DRAFT_52415</name>
</gene>
<dbReference type="Proteomes" id="UP000800200">
    <property type="component" value="Unassembled WGS sequence"/>
</dbReference>
<protein>
    <submittedName>
        <fullName evidence="2">Uncharacterized protein</fullName>
    </submittedName>
</protein>
<evidence type="ECO:0000313" key="3">
    <source>
        <dbReference type="Proteomes" id="UP000800200"/>
    </source>
</evidence>
<keyword evidence="1" id="KW-0472">Membrane</keyword>
<feature type="transmembrane region" description="Helical" evidence="1">
    <location>
        <begin position="21"/>
        <end position="39"/>
    </location>
</feature>
<keyword evidence="1" id="KW-0812">Transmembrane</keyword>
<evidence type="ECO:0000313" key="2">
    <source>
        <dbReference type="EMBL" id="KAF2175825.1"/>
    </source>
</evidence>
<reference evidence="2" key="1">
    <citation type="journal article" date="2020" name="Stud. Mycol.">
        <title>101 Dothideomycetes genomes: a test case for predicting lifestyles and emergence of pathogens.</title>
        <authorList>
            <person name="Haridas S."/>
            <person name="Albert R."/>
            <person name="Binder M."/>
            <person name="Bloem J."/>
            <person name="Labutti K."/>
            <person name="Salamov A."/>
            <person name="Andreopoulos B."/>
            <person name="Baker S."/>
            <person name="Barry K."/>
            <person name="Bills G."/>
            <person name="Bluhm B."/>
            <person name="Cannon C."/>
            <person name="Castanera R."/>
            <person name="Culley D."/>
            <person name="Daum C."/>
            <person name="Ezra D."/>
            <person name="Gonzalez J."/>
            <person name="Henrissat B."/>
            <person name="Kuo A."/>
            <person name="Liang C."/>
            <person name="Lipzen A."/>
            <person name="Lutzoni F."/>
            <person name="Magnuson J."/>
            <person name="Mondo S."/>
            <person name="Nolan M."/>
            <person name="Ohm R."/>
            <person name="Pangilinan J."/>
            <person name="Park H.-J."/>
            <person name="Ramirez L."/>
            <person name="Alfaro M."/>
            <person name="Sun H."/>
            <person name="Tritt A."/>
            <person name="Yoshinaga Y."/>
            <person name="Zwiers L.-H."/>
            <person name="Turgeon B."/>
            <person name="Goodwin S."/>
            <person name="Spatafora J."/>
            <person name="Crous P."/>
            <person name="Grigoriev I."/>
        </authorList>
    </citation>
    <scope>NUCLEOTIDE SEQUENCE</scope>
    <source>
        <strain evidence="2">CBS 207.26</strain>
    </source>
</reference>
<accession>A0A6A6D9P3</accession>
<keyword evidence="3" id="KW-1185">Reference proteome</keyword>
<sequence>MHQYGVWPPPAARTASHRCRMFVQYFFICLSSILSHSYLITSISSCLDFGNRCCTWCLSNLHTFLIGFRSGEFAGH</sequence>